<evidence type="ECO:0000256" key="3">
    <source>
        <dbReference type="ARBA" id="ARBA00022833"/>
    </source>
</evidence>
<sequence length="144" mass="16204">MQTSAIRQIGFDAGHRVHGHESKCATFHGHRYTAEIYCKAIEGALDGLGRVIDFSVIKTKIGAWIDTHWDHAMVVWKNDPDLPHIKACTGFKPVFECDFNPTAENMAAFLLNHVCPSLLTNTGVIVHRIRLWETPNCYVEVDLC</sequence>
<dbReference type="InterPro" id="IPR038418">
    <property type="entry name" value="6-PTP_synth/QueD_sf"/>
</dbReference>
<accession>A0A6J5MUA5</accession>
<reference evidence="5" key="1">
    <citation type="submission" date="2020-04" db="EMBL/GenBank/DDBJ databases">
        <authorList>
            <person name="Chiriac C."/>
            <person name="Salcher M."/>
            <person name="Ghai R."/>
            <person name="Kavagutti S V."/>
        </authorList>
    </citation>
    <scope>NUCLEOTIDE SEQUENCE</scope>
</reference>
<evidence type="ECO:0000256" key="4">
    <source>
        <dbReference type="ARBA" id="ARBA00023239"/>
    </source>
</evidence>
<dbReference type="Gene3D" id="3.30.479.10">
    <property type="entry name" value="6-pyruvoyl tetrahydropterin synthase/QueD"/>
    <property type="match status" value="1"/>
</dbReference>
<gene>
    <name evidence="5" type="ORF">UFOVP558_56</name>
</gene>
<dbReference type="EMBL" id="LR796527">
    <property type="protein sequence ID" value="CAB4149982.1"/>
    <property type="molecule type" value="Genomic_DNA"/>
</dbReference>
<dbReference type="SUPFAM" id="SSF55620">
    <property type="entry name" value="Tetrahydrobiopterin biosynthesis enzymes-like"/>
    <property type="match status" value="1"/>
</dbReference>
<name>A0A6J5MUA5_9CAUD</name>
<evidence type="ECO:0000256" key="2">
    <source>
        <dbReference type="ARBA" id="ARBA00022723"/>
    </source>
</evidence>
<dbReference type="PANTHER" id="PTHR12589:SF7">
    <property type="entry name" value="6-PYRUVOYL TETRAHYDROBIOPTERIN SYNTHASE"/>
    <property type="match status" value="1"/>
</dbReference>
<organism evidence="5">
    <name type="scientific">uncultured Caudovirales phage</name>
    <dbReference type="NCBI Taxonomy" id="2100421"/>
    <lineage>
        <taxon>Viruses</taxon>
        <taxon>Duplodnaviria</taxon>
        <taxon>Heunggongvirae</taxon>
        <taxon>Uroviricota</taxon>
        <taxon>Caudoviricetes</taxon>
        <taxon>Peduoviridae</taxon>
        <taxon>Maltschvirus</taxon>
        <taxon>Maltschvirus maltsch</taxon>
    </lineage>
</organism>
<dbReference type="Pfam" id="PF01242">
    <property type="entry name" value="PTPS"/>
    <property type="match status" value="1"/>
</dbReference>
<dbReference type="GO" id="GO:0046872">
    <property type="term" value="F:metal ion binding"/>
    <property type="evidence" value="ECO:0007669"/>
    <property type="project" value="UniProtKB-KW"/>
</dbReference>
<keyword evidence="2" id="KW-0479">Metal-binding</keyword>
<comment type="cofactor">
    <cofactor evidence="1">
        <name>Zn(2+)</name>
        <dbReference type="ChEBI" id="CHEBI:29105"/>
    </cofactor>
</comment>
<evidence type="ECO:0000313" key="5">
    <source>
        <dbReference type="EMBL" id="CAB4149982.1"/>
    </source>
</evidence>
<keyword evidence="4" id="KW-0456">Lyase</keyword>
<dbReference type="GO" id="GO:0016829">
    <property type="term" value="F:lyase activity"/>
    <property type="evidence" value="ECO:0007669"/>
    <property type="project" value="UniProtKB-KW"/>
</dbReference>
<protein>
    <submittedName>
        <fullName evidence="5">COG0720 6-pyruvoyl-tetrahydropterin synthase</fullName>
    </submittedName>
</protein>
<evidence type="ECO:0000256" key="1">
    <source>
        <dbReference type="ARBA" id="ARBA00001947"/>
    </source>
</evidence>
<dbReference type="PANTHER" id="PTHR12589">
    <property type="entry name" value="PYRUVOYL TETRAHYDROBIOPTERIN SYNTHASE"/>
    <property type="match status" value="1"/>
</dbReference>
<dbReference type="InterPro" id="IPR007115">
    <property type="entry name" value="6-PTP_synth/QueD"/>
</dbReference>
<proteinExistence type="predicted"/>
<keyword evidence="3" id="KW-0862">Zinc</keyword>